<keyword evidence="3" id="KW-1185">Reference proteome</keyword>
<feature type="transmembrane region" description="Helical" evidence="1">
    <location>
        <begin position="242"/>
        <end position="268"/>
    </location>
</feature>
<name>A0A183E0C5_9BILA</name>
<reference evidence="4" key="1">
    <citation type="submission" date="2016-06" db="UniProtKB">
        <authorList>
            <consortium name="WormBaseParasite"/>
        </authorList>
    </citation>
    <scope>IDENTIFICATION</scope>
</reference>
<proteinExistence type="predicted"/>
<dbReference type="Proteomes" id="UP000271098">
    <property type="component" value="Unassembled WGS sequence"/>
</dbReference>
<organism evidence="4">
    <name type="scientific">Gongylonema pulchrum</name>
    <dbReference type="NCBI Taxonomy" id="637853"/>
    <lineage>
        <taxon>Eukaryota</taxon>
        <taxon>Metazoa</taxon>
        <taxon>Ecdysozoa</taxon>
        <taxon>Nematoda</taxon>
        <taxon>Chromadorea</taxon>
        <taxon>Rhabditida</taxon>
        <taxon>Spirurina</taxon>
        <taxon>Spiruromorpha</taxon>
        <taxon>Spiruroidea</taxon>
        <taxon>Gongylonematidae</taxon>
        <taxon>Gongylonema</taxon>
    </lineage>
</organism>
<keyword evidence="1" id="KW-0472">Membrane</keyword>
<dbReference type="Pfam" id="PF04870">
    <property type="entry name" value="Moulting_cycle"/>
    <property type="match status" value="1"/>
</dbReference>
<feature type="transmembrane region" description="Helical" evidence="1">
    <location>
        <begin position="200"/>
        <end position="222"/>
    </location>
</feature>
<evidence type="ECO:0000256" key="1">
    <source>
        <dbReference type="SAM" id="Phobius"/>
    </source>
</evidence>
<keyword evidence="1" id="KW-0812">Transmembrane</keyword>
<keyword evidence="1" id="KW-1133">Transmembrane helix</keyword>
<dbReference type="InterPro" id="IPR006954">
    <property type="entry name" value="Mlt-10-like"/>
</dbReference>
<dbReference type="PANTHER" id="PTHR21523:SF37">
    <property type="entry name" value="MLT-TEN (MLT-10) RELATED"/>
    <property type="match status" value="1"/>
</dbReference>
<evidence type="ECO:0000313" key="3">
    <source>
        <dbReference type="Proteomes" id="UP000271098"/>
    </source>
</evidence>
<dbReference type="WBParaSite" id="GPUH_0001443501-mRNA-1">
    <property type="protein sequence ID" value="GPUH_0001443501-mRNA-1"/>
    <property type="gene ID" value="GPUH_0001443501"/>
</dbReference>
<dbReference type="PANTHER" id="PTHR21523">
    <property type="match status" value="1"/>
</dbReference>
<evidence type="ECO:0000313" key="2">
    <source>
        <dbReference type="EMBL" id="VDN24130.1"/>
    </source>
</evidence>
<sequence length="309" mass="34060">MNSIVFQQQDELPPAIAAMPRGVDGQPLYFTRHNLTDIDPKQARQLDVFAQISRTLTSKQLLELNTTGFSVLTPKQRQMVYGIESPYSDPKKLKFFQSLDENQIHQHLIDDIRRLSRVDSRVIRRKRQARVLSPSLLNAVIFDPGAVSNPSILSPVLLSLILFSPSIFGVGVLSPWLFLPVILSPRLMAPMILSPKALTPWILSPLLMNPIILSPACMLPLILSPTVLSPSILSPTLLSPRILSPLVLNPLIYSPTAVTAAIASPFLLSPAIWSPTYIAFHLFSPKALSPLINSTGKGVSLYFSPTIFS</sequence>
<dbReference type="AlphaFoldDB" id="A0A183E0C5"/>
<evidence type="ECO:0000313" key="4">
    <source>
        <dbReference type="WBParaSite" id="GPUH_0001443501-mRNA-1"/>
    </source>
</evidence>
<feature type="transmembrane region" description="Helical" evidence="1">
    <location>
        <begin position="156"/>
        <end position="179"/>
    </location>
</feature>
<protein>
    <submittedName>
        <fullName evidence="2 4">Uncharacterized protein</fullName>
    </submittedName>
</protein>
<gene>
    <name evidence="2" type="ORF">GPUH_LOCUS14416</name>
</gene>
<dbReference type="EMBL" id="UYRT01081237">
    <property type="protein sequence ID" value="VDN24130.1"/>
    <property type="molecule type" value="Genomic_DNA"/>
</dbReference>
<accession>A0A183E0C5</accession>
<dbReference type="OrthoDB" id="5917548at2759"/>
<reference evidence="2 3" key="2">
    <citation type="submission" date="2018-11" db="EMBL/GenBank/DDBJ databases">
        <authorList>
            <consortium name="Pathogen Informatics"/>
        </authorList>
    </citation>
    <scope>NUCLEOTIDE SEQUENCE [LARGE SCALE GENOMIC DNA]</scope>
</reference>